<keyword evidence="2" id="KW-1185">Reference proteome</keyword>
<name>C6LEI9_9FIRM</name>
<dbReference type="Pfam" id="PF14286">
    <property type="entry name" value="DHHW"/>
    <property type="match status" value="1"/>
</dbReference>
<dbReference type="AlphaFoldDB" id="C6LEI9"/>
<sequence>MTKRQNWILISFFLLLVFGFTIGSLLKPDTAFSEEENRELAQMPRITPEAVLSGEFSRDYETYLTDQFVFRNQWIGAKTLAERAIGKQEVNDIYFAKDDYLIEKHSNTFDTETAQRNITYLASFLESQAERLGGEHVKAMIVPNAVDTLKDKLPPFADSTQEDTYLRKIEEALPDGSFVNLQPVLGAHKEEYIYYRTDHHWTTLGAWYAYEAWCRAAGIPYTPQEDYRRETLSTEFYGTVAAKVNISVPADTIEAWYPLKEVSYTVRQNHGDETRDTLYEESYLQVRDKYAVFFGGNQPLTEITTANTTGRKLLVIKDSYANCFVPFAVQDFDAISMVDMRYFNEHLSTYIEENEFTDVLVLYNAAGFAEDTSLAKLLL</sequence>
<dbReference type="OrthoDB" id="175771at2"/>
<dbReference type="RefSeq" id="WP_006861832.1">
    <property type="nucleotide sequence ID" value="NZ_ACCL02000008.1"/>
</dbReference>
<accession>C6LEI9</accession>
<dbReference type="eggNOG" id="ENOG502Z8CW">
    <property type="taxonomic scope" value="Bacteria"/>
</dbReference>
<evidence type="ECO:0000313" key="1">
    <source>
        <dbReference type="EMBL" id="EET60972.1"/>
    </source>
</evidence>
<proteinExistence type="predicted"/>
<gene>
    <name evidence="1" type="ORF">BRYFOR_07039</name>
</gene>
<comment type="caution">
    <text evidence="1">The sequence shown here is derived from an EMBL/GenBank/DDBJ whole genome shotgun (WGS) entry which is preliminary data.</text>
</comment>
<reference evidence="1" key="1">
    <citation type="submission" date="2009-07" db="EMBL/GenBank/DDBJ databases">
        <authorList>
            <person name="Weinstock G."/>
            <person name="Sodergren E."/>
            <person name="Clifton S."/>
            <person name="Fulton L."/>
            <person name="Fulton B."/>
            <person name="Courtney L."/>
            <person name="Fronick C."/>
            <person name="Harrison M."/>
            <person name="Strong C."/>
            <person name="Farmer C."/>
            <person name="Delahaunty K."/>
            <person name="Markovic C."/>
            <person name="Hall O."/>
            <person name="Minx P."/>
            <person name="Tomlinson C."/>
            <person name="Mitreva M."/>
            <person name="Nelson J."/>
            <person name="Hou S."/>
            <person name="Wollam A."/>
            <person name="Pepin K.H."/>
            <person name="Johnson M."/>
            <person name="Bhonagiri V."/>
            <person name="Nash W.E."/>
            <person name="Warren W."/>
            <person name="Chinwalla A."/>
            <person name="Mardis E.R."/>
            <person name="Wilson R.K."/>
        </authorList>
    </citation>
    <scope>NUCLEOTIDE SEQUENCE [LARGE SCALE GENOMIC DNA]</scope>
    <source>
        <strain evidence="1">DSM 14469</strain>
    </source>
</reference>
<dbReference type="InterPro" id="IPR025945">
    <property type="entry name" value="DHHW"/>
</dbReference>
<organism evidence="1 2">
    <name type="scientific">Marvinbryantia formatexigens DSM 14469</name>
    <dbReference type="NCBI Taxonomy" id="478749"/>
    <lineage>
        <taxon>Bacteria</taxon>
        <taxon>Bacillati</taxon>
        <taxon>Bacillota</taxon>
        <taxon>Clostridia</taxon>
        <taxon>Lachnospirales</taxon>
        <taxon>Lachnospiraceae</taxon>
        <taxon>Marvinbryantia</taxon>
    </lineage>
</organism>
<protein>
    <recommendedName>
        <fullName evidence="3">AlgX/AlgJ SGNH hydrolase-like domain-containing protein</fullName>
    </recommendedName>
</protein>
<dbReference type="STRING" id="168384.SAMN05660368_00352"/>
<dbReference type="EMBL" id="ACCL02000008">
    <property type="protein sequence ID" value="EET60972.1"/>
    <property type="molecule type" value="Genomic_DNA"/>
</dbReference>
<evidence type="ECO:0000313" key="2">
    <source>
        <dbReference type="Proteomes" id="UP000005561"/>
    </source>
</evidence>
<evidence type="ECO:0008006" key="3">
    <source>
        <dbReference type="Google" id="ProtNLM"/>
    </source>
</evidence>
<dbReference type="Proteomes" id="UP000005561">
    <property type="component" value="Unassembled WGS sequence"/>
</dbReference>